<evidence type="ECO:0000256" key="1">
    <source>
        <dbReference type="SAM" id="MobiDB-lite"/>
    </source>
</evidence>
<evidence type="ECO:0000313" key="3">
    <source>
        <dbReference type="Proteomes" id="UP000183585"/>
    </source>
</evidence>
<keyword evidence="3" id="KW-1185">Reference proteome</keyword>
<protein>
    <submittedName>
        <fullName evidence="2">Uncharacterized protein</fullName>
    </submittedName>
</protein>
<feature type="region of interest" description="Disordered" evidence="1">
    <location>
        <begin position="1"/>
        <end position="38"/>
    </location>
</feature>
<dbReference type="EMBL" id="FMCT01000012">
    <property type="protein sequence ID" value="SCF42542.1"/>
    <property type="molecule type" value="Genomic_DNA"/>
</dbReference>
<feature type="compositionally biased region" description="Basic residues" evidence="1">
    <location>
        <begin position="28"/>
        <end position="38"/>
    </location>
</feature>
<reference evidence="3" key="1">
    <citation type="submission" date="2016-06" db="EMBL/GenBank/DDBJ databases">
        <authorList>
            <person name="Varghese N."/>
            <person name="Submissions Spin"/>
        </authorList>
    </citation>
    <scope>NUCLEOTIDE SEQUENCE [LARGE SCALE GENOMIC DNA]</scope>
    <source>
        <strain evidence="3">DSM 43168</strain>
    </source>
</reference>
<dbReference type="Proteomes" id="UP000183585">
    <property type="component" value="Unassembled WGS sequence"/>
</dbReference>
<proteinExistence type="predicted"/>
<dbReference type="AlphaFoldDB" id="A0A1C5ABC2"/>
<evidence type="ECO:0000313" key="2">
    <source>
        <dbReference type="EMBL" id="SCF42542.1"/>
    </source>
</evidence>
<organism evidence="2 3">
    <name type="scientific">Micromonospora carbonacea</name>
    <dbReference type="NCBI Taxonomy" id="47853"/>
    <lineage>
        <taxon>Bacteria</taxon>
        <taxon>Bacillati</taxon>
        <taxon>Actinomycetota</taxon>
        <taxon>Actinomycetes</taxon>
        <taxon>Micromonosporales</taxon>
        <taxon>Micromonosporaceae</taxon>
        <taxon>Micromonospora</taxon>
    </lineage>
</organism>
<gene>
    <name evidence="2" type="ORF">GA0070563_11292</name>
</gene>
<accession>A0A1C5ABC2</accession>
<sequence length="38" mass="4326">MPEPVDPAEGEHLDDAHPFAAGSSGRQPRNRSNRWRQR</sequence>
<name>A0A1C5ABC2_9ACTN</name>